<dbReference type="InParanoid" id="A0A0G4EKX8"/>
<sequence length="870" mass="92524">MMASHTQPTSAGPPLRTAKLNVDNRIYHLTELPGGAGASAKVWRGSAGYDYPSAAFKLFPSGQNEAVNPKAVREARMLKHARNILKDGGRPRFFPFVELVYDEPIRGRLVEEGKKDEHVDVVVMELLDTGRGAYMAVKGHHKKYSFPKIVEKCRLLTNPTPTPNTKKQGPPQIIRHDILTDLRQILGSAKLTAVGYREAQRTYQLLLCDHAAADTFFHHRSLEEAIHGCTSPRGQDAPLRVPKFVDMADVLETRERAFDRSSFLSGRNAVFVSFTAADRAAADQSVAGKPLEESPEESVFYVQHAVKEGDMEEMLGGREDDQTKIREDHTKIRELLKTNIDRWNGLGLVPDDRSGMFVDAGWVGRFHCSVSIREQMLGNSLARWTFDKKTPQNESPEDREQRELREAKMKLLQWDQTLKEIFDERGFPREKPGSESFNDLRECEGVDGLEWVKPVALLLARLCRKGLAWSPLDRGSLDELIEGLDLGLKLIEQLTADEAASPSSSSRGPPPPPLHQPPSHPPVASEEVEDAAGEVRDGVAAGRGVAGAHGAAPPSGPVPQVADTSTLAAADRSATPSGATHEDGQQQAAPSALSTRPPASASPPQPPTEPSVSPSALLDPSAPAAAHASSGGGWSGDSVFAPPAVDEAVPSHAHMPPMPFPFPITNGAAEADQQQVASPWAFPSHRLDAASEASAAVGAGQLSGGVGVGDQHWLAGNMYRVEWGPSGFGVGADDGDVAAPPCAQAAPLFAFPGAPVADGASLSADGQQAVEGFPTAPIMSPIDATLSEMAPPLAPSAAVGNRSSPLPSNAHPMHLLPAHEAPLASFGEPAAAAASVRGHPALGSGMMRGMVDSERSREVGGAAASDSDPW</sequence>
<feature type="region of interest" description="Disordered" evidence="1">
    <location>
        <begin position="544"/>
        <end position="634"/>
    </location>
</feature>
<accession>A0A0G4EKX8</accession>
<dbReference type="AlphaFoldDB" id="A0A0G4EKX8"/>
<feature type="compositionally biased region" description="Low complexity" evidence="1">
    <location>
        <begin position="544"/>
        <end position="553"/>
    </location>
</feature>
<evidence type="ECO:0000313" key="2">
    <source>
        <dbReference type="EMBL" id="CEL97634.1"/>
    </source>
</evidence>
<protein>
    <submittedName>
        <fullName evidence="2">Uncharacterized protein</fullName>
    </submittedName>
</protein>
<evidence type="ECO:0000256" key="1">
    <source>
        <dbReference type="SAM" id="MobiDB-lite"/>
    </source>
</evidence>
<keyword evidence="3" id="KW-1185">Reference proteome</keyword>
<feature type="compositionally biased region" description="Pro residues" evidence="1">
    <location>
        <begin position="600"/>
        <end position="609"/>
    </location>
</feature>
<feature type="compositionally biased region" description="Low complexity" evidence="1">
    <location>
        <begin position="588"/>
        <end position="599"/>
    </location>
</feature>
<dbReference type="VEuPathDB" id="CryptoDB:Vbra_12219"/>
<proteinExistence type="predicted"/>
<reference evidence="2 3" key="1">
    <citation type="submission" date="2014-11" db="EMBL/GenBank/DDBJ databases">
        <authorList>
            <person name="Zhu J."/>
            <person name="Qi W."/>
            <person name="Song R."/>
        </authorList>
    </citation>
    <scope>NUCLEOTIDE SEQUENCE [LARGE SCALE GENOMIC DNA]</scope>
</reference>
<feature type="compositionally biased region" description="Pro residues" evidence="1">
    <location>
        <begin position="508"/>
        <end position="521"/>
    </location>
</feature>
<dbReference type="Proteomes" id="UP000041254">
    <property type="component" value="Unassembled WGS sequence"/>
</dbReference>
<gene>
    <name evidence="2" type="ORF">Vbra_12219</name>
</gene>
<dbReference type="EMBL" id="CDMY01000255">
    <property type="protein sequence ID" value="CEL97634.1"/>
    <property type="molecule type" value="Genomic_DNA"/>
</dbReference>
<evidence type="ECO:0000313" key="3">
    <source>
        <dbReference type="Proteomes" id="UP000041254"/>
    </source>
</evidence>
<feature type="region of interest" description="Disordered" evidence="1">
    <location>
        <begin position="497"/>
        <end position="532"/>
    </location>
</feature>
<organism evidence="2 3">
    <name type="scientific">Vitrella brassicaformis (strain CCMP3155)</name>
    <dbReference type="NCBI Taxonomy" id="1169540"/>
    <lineage>
        <taxon>Eukaryota</taxon>
        <taxon>Sar</taxon>
        <taxon>Alveolata</taxon>
        <taxon>Colpodellida</taxon>
        <taxon>Vitrellaceae</taxon>
        <taxon>Vitrella</taxon>
    </lineage>
</organism>
<dbReference type="PhylomeDB" id="A0A0G4EKX8"/>
<feature type="compositionally biased region" description="Low complexity" evidence="1">
    <location>
        <begin position="610"/>
        <end position="629"/>
    </location>
</feature>
<name>A0A0G4EKX8_VITBC</name>